<evidence type="ECO:0000313" key="3">
    <source>
        <dbReference type="Proteomes" id="UP000590412"/>
    </source>
</evidence>
<evidence type="ECO:0000313" key="2">
    <source>
        <dbReference type="EMBL" id="KAF6058590.1"/>
    </source>
</evidence>
<dbReference type="OrthoDB" id="4024985at2759"/>
<sequence length="191" mass="21699">MGKLTYQIQDLIKMRHHYYYDIKLYDLHPRQKNRNNRKQNARLVAFDYTLGRMIPVSALILLQSDPRNARTQMSPGMYPPIWSPPLSSISNNLHQAAQYDYPFQGVVVPVVNLNQNITRQTRSLQPERHYSSSASPAWYNSPISPPAPATLKKPSAEKTVELAKTGDVNSSDETSSDDIYIQIHSSSPEKS</sequence>
<dbReference type="EMBL" id="JABWAB010000001">
    <property type="protein sequence ID" value="KAF6058590.1"/>
    <property type="molecule type" value="Genomic_DNA"/>
</dbReference>
<accession>A0A8X7TCC3</accession>
<reference evidence="2" key="1">
    <citation type="submission" date="2020-03" db="EMBL/GenBank/DDBJ databases">
        <title>FDA dAtabase for Regulatory Grade micrObial Sequences (FDA-ARGOS): Supporting development and validation of Infectious Disease Dx tests.</title>
        <authorList>
            <person name="Campos J."/>
            <person name="Goldberg B."/>
            <person name="Tallon L."/>
            <person name="Sadzewicz L."/>
            <person name="Vavikolanu K."/>
            <person name="Mehta A."/>
            <person name="Aluvathingal J."/>
            <person name="Nadendla S."/>
            <person name="Nandy P."/>
            <person name="Geyer C."/>
            <person name="Yan Y."/>
            <person name="Sichtig H."/>
        </authorList>
    </citation>
    <scope>NUCLEOTIDE SEQUENCE [LARGE SCALE GENOMIC DNA]</scope>
    <source>
        <strain evidence="2">FDAARGOS_652</strain>
    </source>
</reference>
<comment type="caution">
    <text evidence="2">The sequence shown here is derived from an EMBL/GenBank/DDBJ whole genome shotgun (WGS) entry which is preliminary data.</text>
</comment>
<dbReference type="AlphaFoldDB" id="A0A8X7TCC3"/>
<proteinExistence type="predicted"/>
<dbReference type="Proteomes" id="UP000590412">
    <property type="component" value="Unassembled WGS sequence"/>
</dbReference>
<gene>
    <name evidence="2" type="ORF">FOB60_000172</name>
</gene>
<feature type="region of interest" description="Disordered" evidence="1">
    <location>
        <begin position="120"/>
        <end position="191"/>
    </location>
</feature>
<evidence type="ECO:0000256" key="1">
    <source>
        <dbReference type="SAM" id="MobiDB-lite"/>
    </source>
</evidence>
<name>A0A8X7TCC3_CANPA</name>
<organism evidence="2 3">
    <name type="scientific">Candida parapsilosis</name>
    <name type="common">Yeast</name>
    <dbReference type="NCBI Taxonomy" id="5480"/>
    <lineage>
        <taxon>Eukaryota</taxon>
        <taxon>Fungi</taxon>
        <taxon>Dikarya</taxon>
        <taxon>Ascomycota</taxon>
        <taxon>Saccharomycotina</taxon>
        <taxon>Pichiomycetes</taxon>
        <taxon>Debaryomycetaceae</taxon>
        <taxon>Candida/Lodderomyces clade</taxon>
        <taxon>Candida</taxon>
    </lineage>
</organism>
<protein>
    <submittedName>
        <fullName evidence="2">Uncharacterized protein</fullName>
    </submittedName>
</protein>